<dbReference type="EMBL" id="SPHZ02000010">
    <property type="protein sequence ID" value="KAF0895703.1"/>
    <property type="molecule type" value="Genomic_DNA"/>
</dbReference>
<name>A0A6G1C7Y7_9ORYZ</name>
<dbReference type="Proteomes" id="UP000479710">
    <property type="component" value="Unassembled WGS sequence"/>
</dbReference>
<keyword evidence="3" id="KW-1185">Reference proteome</keyword>
<reference evidence="2 3" key="1">
    <citation type="submission" date="2019-11" db="EMBL/GenBank/DDBJ databases">
        <title>Whole genome sequence of Oryza granulata.</title>
        <authorList>
            <person name="Li W."/>
        </authorList>
    </citation>
    <scope>NUCLEOTIDE SEQUENCE [LARGE SCALE GENOMIC DNA]</scope>
    <source>
        <strain evidence="3">cv. Menghai</strain>
        <tissue evidence="2">Leaf</tissue>
    </source>
</reference>
<protein>
    <submittedName>
        <fullName evidence="2">Uncharacterized protein</fullName>
    </submittedName>
</protein>
<evidence type="ECO:0000313" key="3">
    <source>
        <dbReference type="Proteomes" id="UP000479710"/>
    </source>
</evidence>
<gene>
    <name evidence="2" type="ORF">E2562_014322</name>
</gene>
<evidence type="ECO:0000313" key="2">
    <source>
        <dbReference type="EMBL" id="KAF0895703.1"/>
    </source>
</evidence>
<evidence type="ECO:0000256" key="1">
    <source>
        <dbReference type="SAM" id="MobiDB-lite"/>
    </source>
</evidence>
<proteinExistence type="predicted"/>
<dbReference type="AlphaFoldDB" id="A0A6G1C7Y7"/>
<comment type="caution">
    <text evidence="2">The sequence shown here is derived from an EMBL/GenBank/DDBJ whole genome shotgun (WGS) entry which is preliminary data.</text>
</comment>
<feature type="region of interest" description="Disordered" evidence="1">
    <location>
        <begin position="1"/>
        <end position="20"/>
    </location>
</feature>
<sequence>MARRTLQLPEKMLDRQPDSDTTCWGGVHTTASHNDVEHNAMVDFMFEFNLKLAFTKGARDFT</sequence>
<organism evidence="2 3">
    <name type="scientific">Oryza meyeriana var. granulata</name>
    <dbReference type="NCBI Taxonomy" id="110450"/>
    <lineage>
        <taxon>Eukaryota</taxon>
        <taxon>Viridiplantae</taxon>
        <taxon>Streptophyta</taxon>
        <taxon>Embryophyta</taxon>
        <taxon>Tracheophyta</taxon>
        <taxon>Spermatophyta</taxon>
        <taxon>Magnoliopsida</taxon>
        <taxon>Liliopsida</taxon>
        <taxon>Poales</taxon>
        <taxon>Poaceae</taxon>
        <taxon>BOP clade</taxon>
        <taxon>Oryzoideae</taxon>
        <taxon>Oryzeae</taxon>
        <taxon>Oryzinae</taxon>
        <taxon>Oryza</taxon>
        <taxon>Oryza meyeriana</taxon>
    </lineage>
</organism>
<accession>A0A6G1C7Y7</accession>